<evidence type="ECO:0000256" key="4">
    <source>
        <dbReference type="ARBA" id="ARBA00035204"/>
    </source>
</evidence>
<keyword evidence="8" id="KW-1185">Reference proteome</keyword>
<evidence type="ECO:0000256" key="3">
    <source>
        <dbReference type="ARBA" id="ARBA00023274"/>
    </source>
</evidence>
<dbReference type="GO" id="GO:0006412">
    <property type="term" value="P:translation"/>
    <property type="evidence" value="ECO:0007669"/>
    <property type="project" value="UniProtKB-UniRule"/>
</dbReference>
<dbReference type="OrthoDB" id="5296761at2"/>
<evidence type="ECO:0000313" key="8">
    <source>
        <dbReference type="Proteomes" id="UP000023772"/>
    </source>
</evidence>
<organism evidence="7 9">
    <name type="scientific">Draconibacterium orientale</name>
    <dbReference type="NCBI Taxonomy" id="1168034"/>
    <lineage>
        <taxon>Bacteria</taxon>
        <taxon>Pseudomonadati</taxon>
        <taxon>Bacteroidota</taxon>
        <taxon>Bacteroidia</taxon>
        <taxon>Marinilabiliales</taxon>
        <taxon>Prolixibacteraceae</taxon>
        <taxon>Draconibacterium</taxon>
    </lineage>
</organism>
<protein>
    <recommendedName>
        <fullName evidence="4 5">Large ribosomal subunit protein uL29</fullName>
    </recommendedName>
</protein>
<name>X5DI74_9BACT</name>
<sequence>MKVSEIKEMASNEIVERLQIEKENLVRLRLNHAVSPLENPNKLKETKATIARLNTILRERELNENQK</sequence>
<dbReference type="Pfam" id="PF00831">
    <property type="entry name" value="Ribosomal_L29"/>
    <property type="match status" value="1"/>
</dbReference>
<dbReference type="HAMAP" id="MF_00374">
    <property type="entry name" value="Ribosomal_uL29"/>
    <property type="match status" value="1"/>
</dbReference>
<dbReference type="STRING" id="1168034.FH5T_12855"/>
<keyword evidence="3 5" id="KW-0687">Ribonucleoprotein</keyword>
<dbReference type="SUPFAM" id="SSF46561">
    <property type="entry name" value="Ribosomal protein L29 (L29p)"/>
    <property type="match status" value="1"/>
</dbReference>
<dbReference type="AlphaFoldDB" id="X5DI74"/>
<reference evidence="7 9" key="2">
    <citation type="submission" date="2016-10" db="EMBL/GenBank/DDBJ databases">
        <authorList>
            <person name="de Groot N.N."/>
        </authorList>
    </citation>
    <scope>NUCLEOTIDE SEQUENCE [LARGE SCALE GENOMIC DNA]</scope>
    <source>
        <strain evidence="7 9">DSM 25947</strain>
    </source>
</reference>
<dbReference type="GO" id="GO:1990904">
    <property type="term" value="C:ribonucleoprotein complex"/>
    <property type="evidence" value="ECO:0007669"/>
    <property type="project" value="UniProtKB-KW"/>
</dbReference>
<evidence type="ECO:0000256" key="1">
    <source>
        <dbReference type="ARBA" id="ARBA00009254"/>
    </source>
</evidence>
<dbReference type="KEGG" id="dori:FH5T_12855"/>
<dbReference type="Proteomes" id="UP000023772">
    <property type="component" value="Chromosome"/>
</dbReference>
<dbReference type="EMBL" id="FOHT01000004">
    <property type="protein sequence ID" value="SES95952.1"/>
    <property type="molecule type" value="Genomic_DNA"/>
</dbReference>
<proteinExistence type="inferred from homology"/>
<dbReference type="HOGENOM" id="CLU_158491_5_1_10"/>
<gene>
    <name evidence="5" type="primary">rpmC</name>
    <name evidence="6" type="ORF">FH5T_12855</name>
    <name evidence="7" type="ORF">SAMN05444285_10436</name>
</gene>
<dbReference type="Proteomes" id="UP000181981">
    <property type="component" value="Unassembled WGS sequence"/>
</dbReference>
<evidence type="ECO:0000313" key="9">
    <source>
        <dbReference type="Proteomes" id="UP000181981"/>
    </source>
</evidence>
<dbReference type="Gene3D" id="1.10.287.310">
    <property type="match status" value="1"/>
</dbReference>
<dbReference type="InterPro" id="IPR036049">
    <property type="entry name" value="Ribosomal_uL29_sf"/>
</dbReference>
<evidence type="ECO:0000313" key="6">
    <source>
        <dbReference type="EMBL" id="AHW60207.1"/>
    </source>
</evidence>
<dbReference type="InterPro" id="IPR001854">
    <property type="entry name" value="Ribosomal_uL29"/>
</dbReference>
<evidence type="ECO:0000313" key="7">
    <source>
        <dbReference type="EMBL" id="SES95952.1"/>
    </source>
</evidence>
<reference evidence="6 8" key="1">
    <citation type="submission" date="2014-03" db="EMBL/GenBank/DDBJ databases">
        <title>Complete genome sequence of a deeply braunched marine Bacteroidia bacterium Draconibacterium orientale type strain FH5T.</title>
        <authorList>
            <person name="Li X."/>
            <person name="Wang X."/>
            <person name="Xie Z."/>
            <person name="Du Z."/>
            <person name="Chen G."/>
        </authorList>
    </citation>
    <scope>NUCLEOTIDE SEQUENCE [LARGE SCALE GENOMIC DNA]</scope>
    <source>
        <strain evidence="6 8">FH5</strain>
    </source>
</reference>
<dbReference type="CDD" id="cd00427">
    <property type="entry name" value="Ribosomal_L29_HIP"/>
    <property type="match status" value="1"/>
</dbReference>
<keyword evidence="2 5" id="KW-0689">Ribosomal protein</keyword>
<dbReference type="GO" id="GO:0003735">
    <property type="term" value="F:structural constituent of ribosome"/>
    <property type="evidence" value="ECO:0007669"/>
    <property type="project" value="InterPro"/>
</dbReference>
<dbReference type="RefSeq" id="WP_038559015.1">
    <property type="nucleotide sequence ID" value="NZ_FOHT01000004.1"/>
</dbReference>
<dbReference type="eggNOG" id="COG0255">
    <property type="taxonomic scope" value="Bacteria"/>
</dbReference>
<evidence type="ECO:0000256" key="5">
    <source>
        <dbReference type="HAMAP-Rule" id="MF_00374"/>
    </source>
</evidence>
<accession>X5DI74</accession>
<dbReference type="EMBL" id="CP007451">
    <property type="protein sequence ID" value="AHW60207.1"/>
    <property type="molecule type" value="Genomic_DNA"/>
</dbReference>
<dbReference type="GO" id="GO:0005840">
    <property type="term" value="C:ribosome"/>
    <property type="evidence" value="ECO:0007669"/>
    <property type="project" value="UniProtKB-KW"/>
</dbReference>
<evidence type="ECO:0000256" key="2">
    <source>
        <dbReference type="ARBA" id="ARBA00022980"/>
    </source>
</evidence>
<dbReference type="NCBIfam" id="TIGR00012">
    <property type="entry name" value="L29"/>
    <property type="match status" value="1"/>
</dbReference>
<comment type="similarity">
    <text evidence="1 5">Belongs to the universal ribosomal protein uL29 family.</text>
</comment>